<evidence type="ECO:0000256" key="2">
    <source>
        <dbReference type="SAM" id="Phobius"/>
    </source>
</evidence>
<organism evidence="3 4">
    <name type="scientific">Brassica cretica</name>
    <name type="common">Mustard</name>
    <dbReference type="NCBI Taxonomy" id="69181"/>
    <lineage>
        <taxon>Eukaryota</taxon>
        <taxon>Viridiplantae</taxon>
        <taxon>Streptophyta</taxon>
        <taxon>Embryophyta</taxon>
        <taxon>Tracheophyta</taxon>
        <taxon>Spermatophyta</taxon>
        <taxon>Magnoliopsida</taxon>
        <taxon>eudicotyledons</taxon>
        <taxon>Gunneridae</taxon>
        <taxon>Pentapetalae</taxon>
        <taxon>rosids</taxon>
        <taxon>malvids</taxon>
        <taxon>Brassicales</taxon>
        <taxon>Brassicaceae</taxon>
        <taxon>Brassiceae</taxon>
        <taxon>Brassica</taxon>
    </lineage>
</organism>
<keyword evidence="2" id="KW-0472">Membrane</keyword>
<name>A0ABQ7AMR0_BRACR</name>
<evidence type="ECO:0000313" key="3">
    <source>
        <dbReference type="EMBL" id="KAF3515462.1"/>
    </source>
</evidence>
<keyword evidence="4" id="KW-1185">Reference proteome</keyword>
<evidence type="ECO:0000313" key="4">
    <source>
        <dbReference type="Proteomes" id="UP000266723"/>
    </source>
</evidence>
<dbReference type="Proteomes" id="UP000266723">
    <property type="component" value="Unassembled WGS sequence"/>
</dbReference>
<dbReference type="EMBL" id="QGKV02001556">
    <property type="protein sequence ID" value="KAF3515462.1"/>
    <property type="molecule type" value="Genomic_DNA"/>
</dbReference>
<feature type="region of interest" description="Disordered" evidence="1">
    <location>
        <begin position="192"/>
        <end position="220"/>
    </location>
</feature>
<sequence>MRRRELMRTAFSLPAGRTAKSYVGLTRKDPPEIETAAGRATAGRATAGRFVPIAIPRNNEEAMTSQAQATILQVHVTIPSVTITQVLTTSLVQHLPHYGHMFGLFHSSCLLFSGPLFCLFVTILFAVNLVIATFTTLLAATTAIVPLADTISIAPPHRRHISPSSRRCLSSACLFVSTPPWRLPRRPSAEPVLISPRHGSPPYSLQPPLLRSITTSPPHH</sequence>
<evidence type="ECO:0008006" key="5">
    <source>
        <dbReference type="Google" id="ProtNLM"/>
    </source>
</evidence>
<feature type="transmembrane region" description="Helical" evidence="2">
    <location>
        <begin position="109"/>
        <end position="131"/>
    </location>
</feature>
<proteinExistence type="predicted"/>
<keyword evidence="2" id="KW-0812">Transmembrane</keyword>
<keyword evidence="2" id="KW-1133">Transmembrane helix</keyword>
<reference evidence="3 4" key="1">
    <citation type="journal article" date="2020" name="BMC Genomics">
        <title>Intraspecific diversification of the crop wild relative Brassica cretica Lam. using demographic model selection.</title>
        <authorList>
            <person name="Kioukis A."/>
            <person name="Michalopoulou V.A."/>
            <person name="Briers L."/>
            <person name="Pirintsos S."/>
            <person name="Studholme D.J."/>
            <person name="Pavlidis P."/>
            <person name="Sarris P.F."/>
        </authorList>
    </citation>
    <scope>NUCLEOTIDE SEQUENCE [LARGE SCALE GENOMIC DNA]</scope>
    <source>
        <strain evidence="4">cv. PFS-1207/04</strain>
    </source>
</reference>
<accession>A0ABQ7AMR0</accession>
<protein>
    <recommendedName>
        <fullName evidence="5">PGG domain-containing protein</fullName>
    </recommendedName>
</protein>
<gene>
    <name evidence="3" type="ORF">DY000_02061346</name>
</gene>
<evidence type="ECO:0000256" key="1">
    <source>
        <dbReference type="SAM" id="MobiDB-lite"/>
    </source>
</evidence>
<comment type="caution">
    <text evidence="3">The sequence shown here is derived from an EMBL/GenBank/DDBJ whole genome shotgun (WGS) entry which is preliminary data.</text>
</comment>